<keyword evidence="2" id="KW-1133">Transmembrane helix</keyword>
<accession>A0ABU0EQV1</accession>
<keyword evidence="2" id="KW-0812">Transmembrane</keyword>
<protein>
    <submittedName>
        <fullName evidence="3">Uncharacterized protein</fullName>
    </submittedName>
</protein>
<evidence type="ECO:0000256" key="1">
    <source>
        <dbReference type="SAM" id="MobiDB-lite"/>
    </source>
</evidence>
<keyword evidence="4" id="KW-1185">Reference proteome</keyword>
<proteinExistence type="predicted"/>
<gene>
    <name evidence="3" type="ORF">FB470_001669</name>
</gene>
<dbReference type="EMBL" id="JAUSUT010000001">
    <property type="protein sequence ID" value="MDQ0377675.1"/>
    <property type="molecule type" value="Genomic_DNA"/>
</dbReference>
<keyword evidence="2" id="KW-0472">Membrane</keyword>
<evidence type="ECO:0000313" key="3">
    <source>
        <dbReference type="EMBL" id="MDQ0377675.1"/>
    </source>
</evidence>
<evidence type="ECO:0000256" key="2">
    <source>
        <dbReference type="SAM" id="Phobius"/>
    </source>
</evidence>
<name>A0ABU0EQV1_9PSEU</name>
<dbReference type="Proteomes" id="UP001229651">
    <property type="component" value="Unassembled WGS sequence"/>
</dbReference>
<feature type="transmembrane region" description="Helical" evidence="2">
    <location>
        <begin position="20"/>
        <end position="41"/>
    </location>
</feature>
<dbReference type="RefSeq" id="WP_306990191.1">
    <property type="nucleotide sequence ID" value="NZ_JAUSUT010000001.1"/>
</dbReference>
<feature type="region of interest" description="Disordered" evidence="1">
    <location>
        <begin position="94"/>
        <end position="127"/>
    </location>
</feature>
<comment type="caution">
    <text evidence="3">The sequence shown here is derived from an EMBL/GenBank/DDBJ whole genome shotgun (WGS) entry which is preliminary data.</text>
</comment>
<evidence type="ECO:0000313" key="4">
    <source>
        <dbReference type="Proteomes" id="UP001229651"/>
    </source>
</evidence>
<reference evidence="3 4" key="1">
    <citation type="submission" date="2023-07" db="EMBL/GenBank/DDBJ databases">
        <title>Sequencing the genomes of 1000 actinobacteria strains.</title>
        <authorList>
            <person name="Klenk H.-P."/>
        </authorList>
    </citation>
    <scope>NUCLEOTIDE SEQUENCE [LARGE SCALE GENOMIC DNA]</scope>
    <source>
        <strain evidence="3 4">DSM 45805</strain>
    </source>
</reference>
<sequence>MFGGITYLRLAQGASAPEPGLRMLALVVGMMVTALVSGAAISRGGDVRGEFPSRGSFGVTVFGTIYAGNLPPRPNVSPMWTRLGRRSVCSRSVAAVDARQRRGNRNRGGTGLHGLHRRNRDAADQQQ</sequence>
<organism evidence="3 4">
    <name type="scientific">Amycolatopsis thermophila</name>
    <dbReference type="NCBI Taxonomy" id="206084"/>
    <lineage>
        <taxon>Bacteria</taxon>
        <taxon>Bacillati</taxon>
        <taxon>Actinomycetota</taxon>
        <taxon>Actinomycetes</taxon>
        <taxon>Pseudonocardiales</taxon>
        <taxon>Pseudonocardiaceae</taxon>
        <taxon>Amycolatopsis</taxon>
    </lineage>
</organism>